<dbReference type="Pfam" id="PF07729">
    <property type="entry name" value="FCD"/>
    <property type="match status" value="1"/>
</dbReference>
<dbReference type="EMBL" id="JAENHP010000002">
    <property type="protein sequence ID" value="MBM2615666.1"/>
    <property type="molecule type" value="Genomic_DNA"/>
</dbReference>
<dbReference type="SUPFAM" id="SSF48008">
    <property type="entry name" value="GntR ligand-binding domain-like"/>
    <property type="match status" value="1"/>
</dbReference>
<dbReference type="Pfam" id="PF00392">
    <property type="entry name" value="GntR"/>
    <property type="match status" value="1"/>
</dbReference>
<dbReference type="PROSITE" id="PS50949">
    <property type="entry name" value="HTH_GNTR"/>
    <property type="match status" value="1"/>
</dbReference>
<evidence type="ECO:0000259" key="4">
    <source>
        <dbReference type="PROSITE" id="PS50949"/>
    </source>
</evidence>
<accession>A0ABS2A8U0</accession>
<dbReference type="InterPro" id="IPR036390">
    <property type="entry name" value="WH_DNA-bd_sf"/>
</dbReference>
<proteinExistence type="predicted"/>
<dbReference type="CDD" id="cd07377">
    <property type="entry name" value="WHTH_GntR"/>
    <property type="match status" value="1"/>
</dbReference>
<dbReference type="SMART" id="SM00895">
    <property type="entry name" value="FCD"/>
    <property type="match status" value="1"/>
</dbReference>
<gene>
    <name evidence="5" type="ORF">JIG36_08885</name>
</gene>
<dbReference type="Gene3D" id="1.20.120.530">
    <property type="entry name" value="GntR ligand-binding domain-like"/>
    <property type="match status" value="1"/>
</dbReference>
<sequence>MTSPLIGPLRTAGSFRQHVEDAVASAIVSGEFAPGTMLTAPTLAARFDVSATPVREALLNLEKRGFVEIARNKGFRVTEVSQQDLAEIVQIRQWLEAPPMRLLAGRLDADRLSRLRAEAEAIVTSADASDLPTYLAADTTFHLHLLSLTGNDRLVTLVGDLRQQTRLVGLATMLGSPELAESSAEHLTLLDLLEAGDGAGAEDLMRRHLGHVTGWWSGRAER</sequence>
<dbReference type="PANTHER" id="PTHR43537:SF45">
    <property type="entry name" value="GNTR FAMILY REGULATORY PROTEIN"/>
    <property type="match status" value="1"/>
</dbReference>
<name>A0ABS2A8U0_9ACTN</name>
<keyword evidence="3" id="KW-0804">Transcription</keyword>
<dbReference type="InterPro" id="IPR008920">
    <property type="entry name" value="TF_FadR/GntR_C"/>
</dbReference>
<reference evidence="5 6" key="1">
    <citation type="submission" date="2021-01" db="EMBL/GenBank/DDBJ databases">
        <title>Actinoplanes sp. nov. LDG1-06 isolated from lichen.</title>
        <authorList>
            <person name="Saeng-In P."/>
            <person name="Phongsopitanun W."/>
            <person name="Kanchanasin P."/>
            <person name="Yuki M."/>
            <person name="Kudo T."/>
            <person name="Ohkuma M."/>
            <person name="Tanasupawat S."/>
        </authorList>
    </citation>
    <scope>NUCLEOTIDE SEQUENCE [LARGE SCALE GENOMIC DNA]</scope>
    <source>
        <strain evidence="5 6">LDG1-06</strain>
    </source>
</reference>
<dbReference type="Gene3D" id="1.10.10.10">
    <property type="entry name" value="Winged helix-like DNA-binding domain superfamily/Winged helix DNA-binding domain"/>
    <property type="match status" value="1"/>
</dbReference>
<dbReference type="InterPro" id="IPR000524">
    <property type="entry name" value="Tscrpt_reg_HTH_GntR"/>
</dbReference>
<dbReference type="InterPro" id="IPR036388">
    <property type="entry name" value="WH-like_DNA-bd_sf"/>
</dbReference>
<feature type="domain" description="HTH gntR-type" evidence="4">
    <location>
        <begin position="13"/>
        <end position="80"/>
    </location>
</feature>
<dbReference type="RefSeq" id="WP_203375531.1">
    <property type="nucleotide sequence ID" value="NZ_JAENHP010000002.1"/>
</dbReference>
<dbReference type="Proteomes" id="UP000632138">
    <property type="component" value="Unassembled WGS sequence"/>
</dbReference>
<protein>
    <submittedName>
        <fullName evidence="5">GntR family transcriptional regulator</fullName>
    </submittedName>
</protein>
<keyword evidence="2" id="KW-0238">DNA-binding</keyword>
<dbReference type="InterPro" id="IPR011711">
    <property type="entry name" value="GntR_C"/>
</dbReference>
<dbReference type="SMART" id="SM00345">
    <property type="entry name" value="HTH_GNTR"/>
    <property type="match status" value="1"/>
</dbReference>
<keyword evidence="1" id="KW-0805">Transcription regulation</keyword>
<evidence type="ECO:0000313" key="5">
    <source>
        <dbReference type="EMBL" id="MBM2615666.1"/>
    </source>
</evidence>
<dbReference type="SUPFAM" id="SSF46785">
    <property type="entry name" value="Winged helix' DNA-binding domain"/>
    <property type="match status" value="1"/>
</dbReference>
<comment type="caution">
    <text evidence="5">The sequence shown here is derived from an EMBL/GenBank/DDBJ whole genome shotgun (WGS) entry which is preliminary data.</text>
</comment>
<organism evidence="5 6">
    <name type="scientific">Paractinoplanes ovalisporus</name>
    <dbReference type="NCBI Taxonomy" id="2810368"/>
    <lineage>
        <taxon>Bacteria</taxon>
        <taxon>Bacillati</taxon>
        <taxon>Actinomycetota</taxon>
        <taxon>Actinomycetes</taxon>
        <taxon>Micromonosporales</taxon>
        <taxon>Micromonosporaceae</taxon>
        <taxon>Paractinoplanes</taxon>
    </lineage>
</organism>
<evidence type="ECO:0000313" key="6">
    <source>
        <dbReference type="Proteomes" id="UP000632138"/>
    </source>
</evidence>
<evidence type="ECO:0000256" key="3">
    <source>
        <dbReference type="ARBA" id="ARBA00023163"/>
    </source>
</evidence>
<keyword evidence="6" id="KW-1185">Reference proteome</keyword>
<dbReference type="PANTHER" id="PTHR43537">
    <property type="entry name" value="TRANSCRIPTIONAL REGULATOR, GNTR FAMILY"/>
    <property type="match status" value="1"/>
</dbReference>
<evidence type="ECO:0000256" key="2">
    <source>
        <dbReference type="ARBA" id="ARBA00023125"/>
    </source>
</evidence>
<evidence type="ECO:0000256" key="1">
    <source>
        <dbReference type="ARBA" id="ARBA00023015"/>
    </source>
</evidence>